<evidence type="ECO:0000313" key="3">
    <source>
        <dbReference type="Proteomes" id="UP000001919"/>
    </source>
</evidence>
<dbReference type="eggNOG" id="ENOG50318WM">
    <property type="taxonomic scope" value="Bacteria"/>
</dbReference>
<keyword evidence="3" id="KW-1185">Reference proteome</keyword>
<protein>
    <recommendedName>
        <fullName evidence="4">DUF3000 domain-containing protein</fullName>
    </recommendedName>
</protein>
<evidence type="ECO:0000256" key="1">
    <source>
        <dbReference type="SAM" id="MobiDB-lite"/>
    </source>
</evidence>
<dbReference type="EMBL" id="CP001643">
    <property type="protein sequence ID" value="ACU85213.1"/>
    <property type="molecule type" value="Genomic_DNA"/>
</dbReference>
<proteinExistence type="predicted"/>
<dbReference type="KEGG" id="bfa:Bfae_13760"/>
<organism evidence="2 3">
    <name type="scientific">Brachybacterium faecium (strain ATCC 43885 / DSM 4810 / JCM 11609 / LMG 19847 / NBRC 14762 / NCIMB 9860 / 6-10)</name>
    <dbReference type="NCBI Taxonomy" id="446465"/>
    <lineage>
        <taxon>Bacteria</taxon>
        <taxon>Bacillati</taxon>
        <taxon>Actinomycetota</taxon>
        <taxon>Actinomycetes</taxon>
        <taxon>Micrococcales</taxon>
        <taxon>Dermabacteraceae</taxon>
        <taxon>Brachybacterium</taxon>
    </lineage>
</organism>
<dbReference type="HOGENOM" id="CLU_077385_0_0_11"/>
<dbReference type="Pfam" id="PF11452">
    <property type="entry name" value="DUF3000"/>
    <property type="match status" value="1"/>
</dbReference>
<dbReference type="AlphaFoldDB" id="C7MCA6"/>
<reference evidence="2 3" key="1">
    <citation type="journal article" date="2009" name="Stand. Genomic Sci.">
        <title>Complete genome sequence of Brachybacterium faecium type strain (Schefferle 6-10).</title>
        <authorList>
            <person name="Lapidus A."/>
            <person name="Pukall R."/>
            <person name="Labuttii K."/>
            <person name="Copeland A."/>
            <person name="Del Rio T.G."/>
            <person name="Nolan M."/>
            <person name="Chen F."/>
            <person name="Lucas S."/>
            <person name="Tice H."/>
            <person name="Cheng J.F."/>
            <person name="Bruce D."/>
            <person name="Goodwin L."/>
            <person name="Pitluck S."/>
            <person name="Rohde M."/>
            <person name="Goker M."/>
            <person name="Pati A."/>
            <person name="Ivanova N."/>
            <person name="Mavrommatis K."/>
            <person name="Chen A."/>
            <person name="Palaniappan K."/>
            <person name="D'haeseleer P."/>
            <person name="Chain P."/>
            <person name="Bristow J."/>
            <person name="Eisen J.A."/>
            <person name="Markowitz V."/>
            <person name="Hugenholtz P."/>
            <person name="Kyrpides N.C."/>
            <person name="Klenk H.P."/>
        </authorList>
    </citation>
    <scope>NUCLEOTIDE SEQUENCE [LARGE SCALE GENOMIC DNA]</scope>
    <source>
        <strain evidence="3">ATCC 43885 / DSM 4810 / JCM 11609 / LMG 19847 / NBRC 14762 / NCIMB 9860 / 6-10</strain>
    </source>
</reference>
<dbReference type="InterPro" id="IPR021555">
    <property type="entry name" value="DUF3000"/>
</dbReference>
<name>C7MCA6_BRAFD</name>
<dbReference type="PATRIC" id="fig|446465.5.peg.1374"/>
<evidence type="ECO:0000313" key="2">
    <source>
        <dbReference type="EMBL" id="ACU85213.1"/>
    </source>
</evidence>
<dbReference type="Proteomes" id="UP000001919">
    <property type="component" value="Chromosome"/>
</dbReference>
<dbReference type="OrthoDB" id="3210980at2"/>
<evidence type="ECO:0008006" key="4">
    <source>
        <dbReference type="Google" id="ProtNLM"/>
    </source>
</evidence>
<accession>C7MCA6</accession>
<sequence>MPVHRLHSGDDTFRAAVDAMTSAPQRAEFTWRTIPAPARMAPSTWACTGEILVRDEELASGRLVILHDPAGQESWDGTYRMVALVQAQLEPEFAVESMLGDVAWSWVTESLELHDAEARELGCTATRVVSQSYGALASRPSTVDVEMRVSWTPEPPEAAAAEEATPPVPEESGDAEAEQIDLAPHFAAWTAMLAAAGGLPPAPPRIAPIAPTHYARAPRPEEAGDAR</sequence>
<dbReference type="STRING" id="446465.Bfae_13760"/>
<feature type="region of interest" description="Disordered" evidence="1">
    <location>
        <begin position="155"/>
        <end position="176"/>
    </location>
</feature>
<feature type="compositionally biased region" description="Basic and acidic residues" evidence="1">
    <location>
        <begin position="218"/>
        <end position="227"/>
    </location>
</feature>
<gene>
    <name evidence="2" type="ordered locus">Bfae_13760</name>
</gene>
<feature type="region of interest" description="Disordered" evidence="1">
    <location>
        <begin position="200"/>
        <end position="227"/>
    </location>
</feature>